<dbReference type="Proteomes" id="UP001162501">
    <property type="component" value="Chromosome 16"/>
</dbReference>
<sequence length="135" mass="13926">MPPPAGISPLEDWRTAGLPRGPCTLALTLLLPRLGAPSLPVVLSLLPCLAWVPRLHRGLVELGETCSGPGTLACSPALLLAPTHPKPPVPSPHRPAPALPAAHWSRSDLGSVSPAAAAPPLHLQVPRPSLEPPSL</sequence>
<gene>
    <name evidence="1" type="ORF">MRATA1EN22A_LOCUS7088</name>
</gene>
<reference evidence="1" key="2">
    <citation type="submission" date="2025-03" db="EMBL/GenBank/DDBJ databases">
        <authorList>
            <consortium name="ELIXIR-Norway"/>
            <consortium name="Elixir Norway"/>
        </authorList>
    </citation>
    <scope>NUCLEOTIDE SEQUENCE</scope>
</reference>
<evidence type="ECO:0000313" key="1">
    <source>
        <dbReference type="EMBL" id="CAM9760617.1"/>
    </source>
</evidence>
<proteinExistence type="predicted"/>
<protein>
    <submittedName>
        <fullName evidence="1">Uncharacterized protein</fullName>
    </submittedName>
</protein>
<evidence type="ECO:0000313" key="2">
    <source>
        <dbReference type="Proteomes" id="UP001162501"/>
    </source>
</evidence>
<dbReference type="EMBL" id="OX596100">
    <property type="protein sequence ID" value="CAM9760617.1"/>
    <property type="molecule type" value="Genomic_DNA"/>
</dbReference>
<name>A0AC59YK64_RANTA</name>
<reference evidence="1" key="1">
    <citation type="submission" date="2023-05" db="EMBL/GenBank/DDBJ databases">
        <authorList>
            <consortium name="ELIXIR-Norway"/>
        </authorList>
    </citation>
    <scope>NUCLEOTIDE SEQUENCE</scope>
</reference>
<organism evidence="1 2">
    <name type="scientific">Rangifer tarandus platyrhynchus</name>
    <name type="common">Svalbard reindeer</name>
    <dbReference type="NCBI Taxonomy" id="3082113"/>
    <lineage>
        <taxon>Eukaryota</taxon>
        <taxon>Metazoa</taxon>
        <taxon>Chordata</taxon>
        <taxon>Craniata</taxon>
        <taxon>Vertebrata</taxon>
        <taxon>Euteleostomi</taxon>
        <taxon>Mammalia</taxon>
        <taxon>Eutheria</taxon>
        <taxon>Laurasiatheria</taxon>
        <taxon>Artiodactyla</taxon>
        <taxon>Ruminantia</taxon>
        <taxon>Pecora</taxon>
        <taxon>Cervidae</taxon>
        <taxon>Odocoileinae</taxon>
        <taxon>Rangifer</taxon>
    </lineage>
</organism>
<accession>A0AC59YK64</accession>